<keyword evidence="3" id="KW-1185">Reference proteome</keyword>
<accession>A0ABV9UBE3</accession>
<evidence type="ECO:0000256" key="1">
    <source>
        <dbReference type="SAM" id="MobiDB-lite"/>
    </source>
</evidence>
<gene>
    <name evidence="2" type="ORF">ACFPCY_38195</name>
</gene>
<proteinExistence type="predicted"/>
<evidence type="ECO:0000313" key="3">
    <source>
        <dbReference type="Proteomes" id="UP001595872"/>
    </source>
</evidence>
<name>A0ABV9UBE3_9ACTN</name>
<protein>
    <submittedName>
        <fullName evidence="2">Uncharacterized protein</fullName>
    </submittedName>
</protein>
<feature type="compositionally biased region" description="Basic and acidic residues" evidence="1">
    <location>
        <begin position="32"/>
        <end position="42"/>
    </location>
</feature>
<evidence type="ECO:0000313" key="2">
    <source>
        <dbReference type="EMBL" id="MFC4913181.1"/>
    </source>
</evidence>
<sequence length="64" mass="7750">MFHNDVMYAVMKERAREMREFAEEQRTAVEAKRARERRERDAVVTAAPWRPRRRRTARDTARAC</sequence>
<reference evidence="3" key="1">
    <citation type="journal article" date="2019" name="Int. J. Syst. Evol. Microbiol.">
        <title>The Global Catalogue of Microorganisms (GCM) 10K type strain sequencing project: providing services to taxonomists for standard genome sequencing and annotation.</title>
        <authorList>
            <consortium name="The Broad Institute Genomics Platform"/>
            <consortium name="The Broad Institute Genome Sequencing Center for Infectious Disease"/>
            <person name="Wu L."/>
            <person name="Ma J."/>
        </authorList>
    </citation>
    <scope>NUCLEOTIDE SEQUENCE [LARGE SCALE GENOMIC DNA]</scope>
    <source>
        <strain evidence="3">KLKA75</strain>
    </source>
</reference>
<dbReference type="RefSeq" id="WP_378263847.1">
    <property type="nucleotide sequence ID" value="NZ_JBHSIT010000015.1"/>
</dbReference>
<dbReference type="Proteomes" id="UP001595872">
    <property type="component" value="Unassembled WGS sequence"/>
</dbReference>
<feature type="region of interest" description="Disordered" evidence="1">
    <location>
        <begin position="32"/>
        <end position="64"/>
    </location>
</feature>
<comment type="caution">
    <text evidence="2">The sequence shown here is derived from an EMBL/GenBank/DDBJ whole genome shotgun (WGS) entry which is preliminary data.</text>
</comment>
<dbReference type="EMBL" id="JBHSIT010000015">
    <property type="protein sequence ID" value="MFC4913181.1"/>
    <property type="molecule type" value="Genomic_DNA"/>
</dbReference>
<organism evidence="2 3">
    <name type="scientific">Actinomadura gamaensis</name>
    <dbReference type="NCBI Taxonomy" id="1763541"/>
    <lineage>
        <taxon>Bacteria</taxon>
        <taxon>Bacillati</taxon>
        <taxon>Actinomycetota</taxon>
        <taxon>Actinomycetes</taxon>
        <taxon>Streptosporangiales</taxon>
        <taxon>Thermomonosporaceae</taxon>
        <taxon>Actinomadura</taxon>
    </lineage>
</organism>